<dbReference type="Proteomes" id="UP001064048">
    <property type="component" value="Chromosome 4"/>
</dbReference>
<sequence length="132" mass="15196">MVITFIWIILFVWVIFIDSTLLEKIISGEYHLVMCAVLGLSHHFASILLPCFLMESSAKHVEAMRSFVVTELIKYPSVEERRAMLDFLELTEAAPAQLRLCRGIRVDARLSFALFIFCTSHVISIIQMLYKK</sequence>
<evidence type="ECO:0000313" key="2">
    <source>
        <dbReference type="Proteomes" id="UP001064048"/>
    </source>
</evidence>
<accession>A0ACC0JKZ8</accession>
<evidence type="ECO:0000313" key="1">
    <source>
        <dbReference type="EMBL" id="KAI8424525.1"/>
    </source>
</evidence>
<organism evidence="1 2">
    <name type="scientific">Choristoneura fumiferana</name>
    <name type="common">Spruce budworm moth</name>
    <name type="synonym">Archips fumiferana</name>
    <dbReference type="NCBI Taxonomy" id="7141"/>
    <lineage>
        <taxon>Eukaryota</taxon>
        <taxon>Metazoa</taxon>
        <taxon>Ecdysozoa</taxon>
        <taxon>Arthropoda</taxon>
        <taxon>Hexapoda</taxon>
        <taxon>Insecta</taxon>
        <taxon>Pterygota</taxon>
        <taxon>Neoptera</taxon>
        <taxon>Endopterygota</taxon>
        <taxon>Lepidoptera</taxon>
        <taxon>Glossata</taxon>
        <taxon>Ditrysia</taxon>
        <taxon>Tortricoidea</taxon>
        <taxon>Tortricidae</taxon>
        <taxon>Tortricinae</taxon>
        <taxon>Choristoneura</taxon>
    </lineage>
</organism>
<comment type="caution">
    <text evidence="1">The sequence shown here is derived from an EMBL/GenBank/DDBJ whole genome shotgun (WGS) entry which is preliminary data.</text>
</comment>
<gene>
    <name evidence="1" type="ORF">MSG28_002984</name>
</gene>
<reference evidence="1 2" key="1">
    <citation type="journal article" date="2022" name="Genome Biol. Evol.">
        <title>The Spruce Budworm Genome: Reconstructing the Evolutionary History of Antifreeze Proteins.</title>
        <authorList>
            <person name="Beliveau C."/>
            <person name="Gagne P."/>
            <person name="Picq S."/>
            <person name="Vernygora O."/>
            <person name="Keeling C.I."/>
            <person name="Pinkney K."/>
            <person name="Doucet D."/>
            <person name="Wen F."/>
            <person name="Johnston J.S."/>
            <person name="Maaroufi H."/>
            <person name="Boyle B."/>
            <person name="Laroche J."/>
            <person name="Dewar K."/>
            <person name="Juretic N."/>
            <person name="Blackburn G."/>
            <person name="Nisole A."/>
            <person name="Brunet B."/>
            <person name="Brandao M."/>
            <person name="Lumley L."/>
            <person name="Duan J."/>
            <person name="Quan G."/>
            <person name="Lucarotti C.J."/>
            <person name="Roe A.D."/>
            <person name="Sperling F.A.H."/>
            <person name="Levesque R.C."/>
            <person name="Cusson M."/>
        </authorList>
    </citation>
    <scope>NUCLEOTIDE SEQUENCE [LARGE SCALE GENOMIC DNA]</scope>
    <source>
        <strain evidence="1">Glfc:IPQL:Cfum</strain>
    </source>
</reference>
<dbReference type="EMBL" id="CM046104">
    <property type="protein sequence ID" value="KAI8424525.1"/>
    <property type="molecule type" value="Genomic_DNA"/>
</dbReference>
<keyword evidence="2" id="KW-1185">Reference proteome</keyword>
<protein>
    <submittedName>
        <fullName evidence="1">Uncharacterized protein</fullName>
    </submittedName>
</protein>
<proteinExistence type="predicted"/>
<name>A0ACC0JKZ8_CHOFU</name>